<dbReference type="InterPro" id="IPR000832">
    <property type="entry name" value="GPCR_2_secretin-like"/>
</dbReference>
<keyword evidence="3 5" id="KW-1133">Transmembrane helix</keyword>
<proteinExistence type="predicted"/>
<evidence type="ECO:0000313" key="8">
    <source>
        <dbReference type="Proteomes" id="UP001324427"/>
    </source>
</evidence>
<feature type="transmembrane region" description="Helical" evidence="5">
    <location>
        <begin position="212"/>
        <end position="229"/>
    </location>
</feature>
<evidence type="ECO:0000256" key="2">
    <source>
        <dbReference type="ARBA" id="ARBA00022692"/>
    </source>
</evidence>
<dbReference type="Proteomes" id="UP001324427">
    <property type="component" value="Unassembled WGS sequence"/>
</dbReference>
<gene>
    <name evidence="7" type="ORF">LTR36_000482</name>
</gene>
<dbReference type="Gene3D" id="1.20.1070.10">
    <property type="entry name" value="Rhodopsin 7-helix transmembrane proteins"/>
    <property type="match status" value="1"/>
</dbReference>
<feature type="transmembrane region" description="Helical" evidence="5">
    <location>
        <begin position="174"/>
        <end position="192"/>
    </location>
</feature>
<dbReference type="PROSITE" id="PS50261">
    <property type="entry name" value="G_PROTEIN_RECEP_F2_4"/>
    <property type="match status" value="1"/>
</dbReference>
<reference evidence="7 8" key="1">
    <citation type="submission" date="2021-11" db="EMBL/GenBank/DDBJ databases">
        <title>Black yeast isolated from Biological Soil Crust.</title>
        <authorList>
            <person name="Kurbessoian T."/>
        </authorList>
    </citation>
    <scope>NUCLEOTIDE SEQUENCE [LARGE SCALE GENOMIC DNA]</scope>
    <source>
        <strain evidence="7 8">CCFEE 5522</strain>
    </source>
</reference>
<dbReference type="GO" id="GO:0016020">
    <property type="term" value="C:membrane"/>
    <property type="evidence" value="ECO:0007669"/>
    <property type="project" value="UniProtKB-SubCell"/>
</dbReference>
<dbReference type="AlphaFoldDB" id="A0AAV9JPI9"/>
<name>A0AAV9JPI9_9PEZI</name>
<keyword evidence="4 5" id="KW-0472">Membrane</keyword>
<organism evidence="7 8">
    <name type="scientific">Oleoguttula mirabilis</name>
    <dbReference type="NCBI Taxonomy" id="1507867"/>
    <lineage>
        <taxon>Eukaryota</taxon>
        <taxon>Fungi</taxon>
        <taxon>Dikarya</taxon>
        <taxon>Ascomycota</taxon>
        <taxon>Pezizomycotina</taxon>
        <taxon>Dothideomycetes</taxon>
        <taxon>Dothideomycetidae</taxon>
        <taxon>Mycosphaerellales</taxon>
        <taxon>Teratosphaeriaceae</taxon>
        <taxon>Oleoguttula</taxon>
    </lineage>
</organism>
<feature type="transmembrane region" description="Helical" evidence="5">
    <location>
        <begin position="133"/>
        <end position="153"/>
    </location>
</feature>
<feature type="transmembrane region" description="Helical" evidence="5">
    <location>
        <begin position="60"/>
        <end position="82"/>
    </location>
</feature>
<evidence type="ECO:0000256" key="5">
    <source>
        <dbReference type="SAM" id="Phobius"/>
    </source>
</evidence>
<evidence type="ECO:0000256" key="4">
    <source>
        <dbReference type="ARBA" id="ARBA00023136"/>
    </source>
</evidence>
<dbReference type="Pfam" id="PF00002">
    <property type="entry name" value="7tm_2"/>
    <property type="match status" value="1"/>
</dbReference>
<keyword evidence="8" id="KW-1185">Reference proteome</keyword>
<dbReference type="InterPro" id="IPR017981">
    <property type="entry name" value="GPCR_2-like_7TM"/>
</dbReference>
<dbReference type="InterPro" id="IPR053247">
    <property type="entry name" value="GPCR_GPR1/git3-like"/>
</dbReference>
<feature type="domain" description="G-protein coupled receptors family 2 profile 2" evidence="6">
    <location>
        <begin position="54"/>
        <end position="230"/>
    </location>
</feature>
<evidence type="ECO:0000313" key="7">
    <source>
        <dbReference type="EMBL" id="KAK4547526.1"/>
    </source>
</evidence>
<dbReference type="GO" id="GO:0004930">
    <property type="term" value="F:G protein-coupled receptor activity"/>
    <property type="evidence" value="ECO:0007669"/>
    <property type="project" value="InterPro"/>
</dbReference>
<dbReference type="PANTHER" id="PTHR42058">
    <property type="entry name" value="G_PROTEIN_RECEP_F2_4 DOMAIN-CONTAINING PROTEIN"/>
    <property type="match status" value="1"/>
</dbReference>
<comment type="subcellular location">
    <subcellularLocation>
        <location evidence="1">Membrane</location>
        <topology evidence="1">Multi-pass membrane protein</topology>
    </subcellularLocation>
</comment>
<sequence length="230" mass="25169">MANLTIGCPAPFIDLSDYPYTGGFLDGRFCGPFSAGLSCCLPCPLEQWIYPDTFEGNVSIAYWFNVPALICQVILLLSFAVLPSEKSHRHYLSVGLCVSLMLLELSFIVPLGTKPNHCYDAITPNDMHSDASCAWSGALLEAGAMAGTVWILLRSLWTHLRVCFDMQHTSVYPWIAHAIGWGIPALFLAISLPITGVSYRLGSTCVPNQQNAFVTWFGWLIAFGCLAALI</sequence>
<feature type="transmembrane region" description="Helical" evidence="5">
    <location>
        <begin position="94"/>
        <end position="113"/>
    </location>
</feature>
<dbReference type="PANTHER" id="PTHR42058:SF1">
    <property type="entry name" value="G-PROTEIN COUPLED RECEPTORS FAMILY 2 PROFILE 2 DOMAIN-CONTAINING PROTEIN"/>
    <property type="match status" value="1"/>
</dbReference>
<comment type="caution">
    <text evidence="7">The sequence shown here is derived from an EMBL/GenBank/DDBJ whole genome shotgun (WGS) entry which is preliminary data.</text>
</comment>
<protein>
    <recommendedName>
        <fullName evidence="6">G-protein coupled receptors family 2 profile 2 domain-containing protein</fullName>
    </recommendedName>
</protein>
<dbReference type="GO" id="GO:0007166">
    <property type="term" value="P:cell surface receptor signaling pathway"/>
    <property type="evidence" value="ECO:0007669"/>
    <property type="project" value="InterPro"/>
</dbReference>
<evidence type="ECO:0000256" key="1">
    <source>
        <dbReference type="ARBA" id="ARBA00004141"/>
    </source>
</evidence>
<keyword evidence="2 5" id="KW-0812">Transmembrane</keyword>
<accession>A0AAV9JPI9</accession>
<evidence type="ECO:0000259" key="6">
    <source>
        <dbReference type="PROSITE" id="PS50261"/>
    </source>
</evidence>
<dbReference type="EMBL" id="JAVFHQ010000010">
    <property type="protein sequence ID" value="KAK4547526.1"/>
    <property type="molecule type" value="Genomic_DNA"/>
</dbReference>
<evidence type="ECO:0000256" key="3">
    <source>
        <dbReference type="ARBA" id="ARBA00022989"/>
    </source>
</evidence>